<dbReference type="InterPro" id="IPR042230">
    <property type="entry name" value="CusF_sf"/>
</dbReference>
<dbReference type="Pfam" id="PF25919">
    <property type="entry name" value="BSH_CusB"/>
    <property type="match status" value="1"/>
</dbReference>
<reference evidence="8" key="1">
    <citation type="submission" date="2015-09" db="EMBL/GenBank/DDBJ databases">
        <title>Draft Genome Sequences of Two Novel Amoeba-resistant Intranuclear Bacteria, Candidatus Berkiella cookevillensis and Candidatus Berkiella aquae.</title>
        <authorList>
            <person name="Mehari Y.T."/>
            <person name="Arivett B.A."/>
            <person name="Farone A.L."/>
            <person name="Gunderson J.H."/>
            <person name="Farone M.B."/>
        </authorList>
    </citation>
    <scope>NUCLEOTIDE SEQUENCE [LARGE SCALE GENOMIC DNA]</scope>
    <source>
        <strain evidence="8">HT99</strain>
    </source>
</reference>
<protein>
    <submittedName>
        <fullName evidence="8">Cation efflux system protein CusB</fullName>
    </submittedName>
    <submittedName>
        <fullName evidence="9">Efflux RND transporter periplasmic adaptor subunit</fullName>
    </submittedName>
</protein>
<comment type="similarity">
    <text evidence="1">Belongs to the membrane fusion protein (MFP) (TC 8.A.1) family.</text>
</comment>
<dbReference type="GO" id="GO:0015679">
    <property type="term" value="P:plasma membrane copper ion transport"/>
    <property type="evidence" value="ECO:0007669"/>
    <property type="project" value="TreeGrafter"/>
</dbReference>
<proteinExistence type="inferred from homology"/>
<dbReference type="EMBL" id="LKAJ02000003">
    <property type="protein sequence ID" value="MCS5712884.1"/>
    <property type="molecule type" value="Genomic_DNA"/>
</dbReference>
<dbReference type="InterPro" id="IPR058627">
    <property type="entry name" value="MdtA-like_C"/>
</dbReference>
<feature type="domain" description="CusB-like barrel-sandwich hybrid" evidence="5">
    <location>
        <begin position="121"/>
        <end position="235"/>
    </location>
</feature>
<evidence type="ECO:0000259" key="4">
    <source>
        <dbReference type="Pfam" id="PF25869"/>
    </source>
</evidence>
<reference evidence="9" key="3">
    <citation type="submission" date="2021-06" db="EMBL/GenBank/DDBJ databases">
        <title>Genomic Description and Analysis of Intracellular Bacteria, Candidatus Berkiella cookevillensis and Candidatus Berkiella aquae.</title>
        <authorList>
            <person name="Kidane D.T."/>
            <person name="Mehari Y.T."/>
            <person name="Rice F.C."/>
            <person name="Arivett B.A."/>
            <person name="Farone A.L."/>
            <person name="Berk S.G."/>
            <person name="Farone M.B."/>
        </authorList>
    </citation>
    <scope>NUCLEOTIDE SEQUENCE</scope>
    <source>
        <strain evidence="9">HT99</strain>
    </source>
</reference>
<keyword evidence="2" id="KW-0813">Transport</keyword>
<evidence type="ECO:0000256" key="2">
    <source>
        <dbReference type="ARBA" id="ARBA00022448"/>
    </source>
</evidence>
<evidence type="ECO:0000259" key="3">
    <source>
        <dbReference type="Pfam" id="PF19335"/>
    </source>
</evidence>
<dbReference type="GO" id="GO:0022857">
    <property type="term" value="F:transmembrane transporter activity"/>
    <property type="evidence" value="ECO:0007669"/>
    <property type="project" value="InterPro"/>
</dbReference>
<dbReference type="Gene3D" id="6.10.140.730">
    <property type="match status" value="1"/>
</dbReference>
<dbReference type="STRING" id="295108.HT99x_02829"/>
<evidence type="ECO:0000259" key="5">
    <source>
        <dbReference type="Pfam" id="PF25919"/>
    </source>
</evidence>
<dbReference type="InterPro" id="IPR058792">
    <property type="entry name" value="Beta-barrel_RND_2"/>
</dbReference>
<dbReference type="GO" id="GO:0046914">
    <property type="term" value="F:transition metal ion binding"/>
    <property type="evidence" value="ECO:0007669"/>
    <property type="project" value="TreeGrafter"/>
</dbReference>
<dbReference type="InterPro" id="IPR021647">
    <property type="entry name" value="CusF_Ec"/>
</dbReference>
<dbReference type="SUPFAM" id="SSF111369">
    <property type="entry name" value="HlyD-like secretion proteins"/>
    <property type="match status" value="1"/>
</dbReference>
<dbReference type="PANTHER" id="PTHR30097">
    <property type="entry name" value="CATION EFFLUX SYSTEM PROTEIN CUSB"/>
    <property type="match status" value="1"/>
</dbReference>
<evidence type="ECO:0000259" key="6">
    <source>
        <dbReference type="Pfam" id="PF25954"/>
    </source>
</evidence>
<dbReference type="GO" id="GO:0016020">
    <property type="term" value="C:membrane"/>
    <property type="evidence" value="ECO:0007669"/>
    <property type="project" value="InterPro"/>
</dbReference>
<gene>
    <name evidence="8" type="primary">cusB_2</name>
    <name evidence="9" type="ORF">HT99x_015700</name>
    <name evidence="8" type="ORF">HT99x_02829</name>
</gene>
<evidence type="ECO:0000256" key="1">
    <source>
        <dbReference type="ARBA" id="ARBA00009477"/>
    </source>
</evidence>
<feature type="domain" description="CusB-like beta-barrel" evidence="6">
    <location>
        <begin position="241"/>
        <end position="315"/>
    </location>
</feature>
<dbReference type="RefSeq" id="WP_075067428.1">
    <property type="nucleotide sequence ID" value="NZ_LKAJ02000003.1"/>
</dbReference>
<dbReference type="InterPro" id="IPR045800">
    <property type="entry name" value="HMBD"/>
</dbReference>
<evidence type="ECO:0000313" key="8">
    <source>
        <dbReference type="EMBL" id="KRG19170.1"/>
    </source>
</evidence>
<dbReference type="Gene3D" id="2.40.420.20">
    <property type="match status" value="1"/>
</dbReference>
<comment type="caution">
    <text evidence="8">The sequence shown here is derived from an EMBL/GenBank/DDBJ whole genome shotgun (WGS) entry which is preliminary data.</text>
</comment>
<dbReference type="Proteomes" id="UP000051497">
    <property type="component" value="Unassembled WGS sequence"/>
</dbReference>
<keyword evidence="10" id="KW-1185">Reference proteome</keyword>
<dbReference type="Gene3D" id="2.40.50.320">
    <property type="entry name" value="Copper binding periplasmic protein CusF"/>
    <property type="match status" value="1"/>
</dbReference>
<feature type="domain" description="CusB-like three alpha-helical bundle" evidence="4">
    <location>
        <begin position="157"/>
        <end position="203"/>
    </location>
</feature>
<dbReference type="Pfam" id="PF25869">
    <property type="entry name" value="3HB_CusB"/>
    <property type="match status" value="1"/>
</dbReference>
<dbReference type="InterPro" id="IPR006143">
    <property type="entry name" value="RND_pump_MFP"/>
</dbReference>
<dbReference type="PATRIC" id="fig|1590043.3.peg.2875"/>
<dbReference type="PANTHER" id="PTHR30097:SF15">
    <property type="entry name" value="CATION EFFLUX SYSTEM PROTEIN CUSB"/>
    <property type="match status" value="1"/>
</dbReference>
<evidence type="ECO:0000313" key="10">
    <source>
        <dbReference type="Proteomes" id="UP000051497"/>
    </source>
</evidence>
<dbReference type="FunFam" id="2.40.30.170:FF:000010">
    <property type="entry name" value="Efflux RND transporter periplasmic adaptor subunit"/>
    <property type="match status" value="1"/>
</dbReference>
<dbReference type="Pfam" id="PF11604">
    <property type="entry name" value="CusF_Ec"/>
    <property type="match status" value="1"/>
</dbReference>
<dbReference type="GO" id="GO:0060003">
    <property type="term" value="P:copper ion export"/>
    <property type="evidence" value="ECO:0007669"/>
    <property type="project" value="TreeGrafter"/>
</dbReference>
<dbReference type="NCBIfam" id="TIGR01730">
    <property type="entry name" value="RND_mfp"/>
    <property type="match status" value="1"/>
</dbReference>
<dbReference type="Gene3D" id="2.40.30.170">
    <property type="match status" value="1"/>
</dbReference>
<dbReference type="InterPro" id="IPR051909">
    <property type="entry name" value="MFP_Cation_Efflux"/>
</dbReference>
<feature type="domain" description="Heavy metal binding" evidence="3">
    <location>
        <begin position="42"/>
        <end position="68"/>
    </location>
</feature>
<dbReference type="Pfam" id="PF25954">
    <property type="entry name" value="Beta-barrel_RND_2"/>
    <property type="match status" value="1"/>
</dbReference>
<dbReference type="InterPro" id="IPR058791">
    <property type="entry name" value="3HB_CusB"/>
</dbReference>
<organism evidence="8">
    <name type="scientific">Candidatus Berkiella aquae</name>
    <dbReference type="NCBI Taxonomy" id="295108"/>
    <lineage>
        <taxon>Bacteria</taxon>
        <taxon>Pseudomonadati</taxon>
        <taxon>Pseudomonadota</taxon>
        <taxon>Gammaproteobacteria</taxon>
        <taxon>Candidatus Berkiellales</taxon>
        <taxon>Candidatus Berkiellaceae</taxon>
        <taxon>Candidatus Berkiella</taxon>
    </lineage>
</organism>
<dbReference type="Pfam" id="PF25967">
    <property type="entry name" value="RND-MFP_C"/>
    <property type="match status" value="1"/>
</dbReference>
<reference evidence="9" key="2">
    <citation type="journal article" date="2016" name="Genome Announc.">
        <title>Draft Genome Sequences of Two Novel Amoeba-Resistant Intranuclear Bacteria, 'Candidatus Berkiella cookevillensis' and 'Candidatus Berkiella aquae'.</title>
        <authorList>
            <person name="Mehari Y.T."/>
            <person name="Arivett B.A."/>
            <person name="Farone A.L."/>
            <person name="Gunderson J.H."/>
            <person name="Farone M.B."/>
        </authorList>
    </citation>
    <scope>NUCLEOTIDE SEQUENCE</scope>
    <source>
        <strain evidence="9">HT99</strain>
    </source>
</reference>
<dbReference type="Pfam" id="PF19335">
    <property type="entry name" value="HMBD"/>
    <property type="match status" value="1"/>
</dbReference>
<dbReference type="AlphaFoldDB" id="A0A0Q9YNN5"/>
<dbReference type="EMBL" id="LKAJ01000017">
    <property type="protein sequence ID" value="KRG19170.1"/>
    <property type="molecule type" value="Genomic_DNA"/>
</dbReference>
<name>A0A0Q9YNN5_9GAMM</name>
<dbReference type="InterPro" id="IPR058790">
    <property type="entry name" value="BSH_CusB"/>
</dbReference>
<dbReference type="GO" id="GO:0030288">
    <property type="term" value="C:outer membrane-bounded periplasmic space"/>
    <property type="evidence" value="ECO:0007669"/>
    <property type="project" value="TreeGrafter"/>
</dbReference>
<accession>A0A0Q9YNN5</accession>
<evidence type="ECO:0000313" key="9">
    <source>
        <dbReference type="EMBL" id="MCS5712884.1"/>
    </source>
</evidence>
<sequence length="482" mass="54254">MKKVLLALVIIAAVLLGIFLGPYLNLWSPNAPTQVATKKPLYWIDPMEPQIHYPGPGKSRMNMDLVPVFSEPETKAEANTIKISPTLIQNLGVRTAKVEKGPLTRQIETIGSVEPNENKIHHVHTYAEGWIRNLTVKANGEKVTKGQLLVQLYSPILISAQREFLLALEGGNKELIEGARHKLQSFKITDEQIDRVQKTKKADQLIDILSPQDGFIEKLNVREGMRVTPDTELMSLVDLSSIWIIAQIYEQQAGWVSQGQEANAKLPAFPEKTWKGKVEYIYPELDPNTRTLKIRFLFDNPKNELKPNMYANITLFIDPKTDTLNIPIEALIRSSQGNHVIVALGEGRFQVRKVNTGIETNERVEILSGLGKDEQVVTSGQFLIDSEANLRTSIQRIEGEAVQIKGIGIIEKIDDEKHLITLKHEAIAEINMPAMSMDFEVSDKINLKDFKSGEHVNFVLEKKSEQEFAIIQLEQTHHGKSQ</sequence>
<dbReference type="OrthoDB" id="9806939at2"/>
<evidence type="ECO:0000259" key="7">
    <source>
        <dbReference type="Pfam" id="PF25967"/>
    </source>
</evidence>
<feature type="domain" description="Multidrug resistance protein MdtA-like C-terminal permuted SH3" evidence="7">
    <location>
        <begin position="325"/>
        <end position="380"/>
    </location>
</feature>